<organism evidence="1 2">
    <name type="scientific">Kingdonia uniflora</name>
    <dbReference type="NCBI Taxonomy" id="39325"/>
    <lineage>
        <taxon>Eukaryota</taxon>
        <taxon>Viridiplantae</taxon>
        <taxon>Streptophyta</taxon>
        <taxon>Embryophyta</taxon>
        <taxon>Tracheophyta</taxon>
        <taxon>Spermatophyta</taxon>
        <taxon>Magnoliopsida</taxon>
        <taxon>Ranunculales</taxon>
        <taxon>Circaeasteraceae</taxon>
        <taxon>Kingdonia</taxon>
    </lineage>
</organism>
<name>A0A7J7LNX2_9MAGN</name>
<comment type="caution">
    <text evidence="1">The sequence shown here is derived from an EMBL/GenBank/DDBJ whole genome shotgun (WGS) entry which is preliminary data.</text>
</comment>
<evidence type="ECO:0000313" key="1">
    <source>
        <dbReference type="EMBL" id="KAF6144361.1"/>
    </source>
</evidence>
<evidence type="ECO:0000313" key="2">
    <source>
        <dbReference type="Proteomes" id="UP000541444"/>
    </source>
</evidence>
<dbReference type="EMBL" id="JACGCM010002131">
    <property type="protein sequence ID" value="KAF6144361.1"/>
    <property type="molecule type" value="Genomic_DNA"/>
</dbReference>
<feature type="non-terminal residue" evidence="1">
    <location>
        <position position="1"/>
    </location>
</feature>
<protein>
    <recommendedName>
        <fullName evidence="3">Methyltransferase type 11 domain-containing protein</fullName>
    </recommendedName>
</protein>
<accession>A0A7J7LNX2</accession>
<proteinExistence type="predicted"/>
<dbReference type="InterPro" id="IPR029063">
    <property type="entry name" value="SAM-dependent_MTases_sf"/>
</dbReference>
<dbReference type="Gene3D" id="3.40.50.150">
    <property type="entry name" value="Vaccinia Virus protein VP39"/>
    <property type="match status" value="1"/>
</dbReference>
<dbReference type="AlphaFoldDB" id="A0A7J7LNX2"/>
<reference evidence="1 2" key="1">
    <citation type="journal article" date="2020" name="IScience">
        <title>Genome Sequencing of the Endangered Kingdonia uniflora (Circaeasteraceae, Ranunculales) Reveals Potential Mechanisms of Evolutionary Specialization.</title>
        <authorList>
            <person name="Sun Y."/>
            <person name="Deng T."/>
            <person name="Zhang A."/>
            <person name="Moore M.J."/>
            <person name="Landis J.B."/>
            <person name="Lin N."/>
            <person name="Zhang H."/>
            <person name="Zhang X."/>
            <person name="Huang J."/>
            <person name="Zhang X."/>
            <person name="Sun H."/>
            <person name="Wang H."/>
        </authorList>
    </citation>
    <scope>NUCLEOTIDE SEQUENCE [LARGE SCALE GENOMIC DNA]</scope>
    <source>
        <strain evidence="1">TB1705</strain>
        <tissue evidence="1">Leaf</tissue>
    </source>
</reference>
<keyword evidence="2" id="KW-1185">Reference proteome</keyword>
<dbReference type="SUPFAM" id="SSF53335">
    <property type="entry name" value="S-adenosyl-L-methionine-dependent methyltransferases"/>
    <property type="match status" value="1"/>
</dbReference>
<evidence type="ECO:0008006" key="3">
    <source>
        <dbReference type="Google" id="ProtNLM"/>
    </source>
</evidence>
<sequence length="109" mass="12510">MFQVSKIALYVTNNNRVTEDKDSVKKPEFIVDVGCRISGPAIYLVKKYGAKCIGIDITPIMSKVIDLIQLIMVFRLRFKLETHFSYPFLMGNWILFGPQSAKYTCLIKQ</sequence>
<dbReference type="OrthoDB" id="1724574at2759"/>
<dbReference type="Proteomes" id="UP000541444">
    <property type="component" value="Unassembled WGS sequence"/>
</dbReference>
<gene>
    <name evidence="1" type="ORF">GIB67_024588</name>
</gene>